<proteinExistence type="predicted"/>
<dbReference type="InterPro" id="IPR011528">
    <property type="entry name" value="NERD"/>
</dbReference>
<feature type="transmembrane region" description="Helical" evidence="1">
    <location>
        <begin position="6"/>
        <end position="27"/>
    </location>
</feature>
<evidence type="ECO:0000256" key="1">
    <source>
        <dbReference type="SAM" id="Phobius"/>
    </source>
</evidence>
<evidence type="ECO:0000313" key="3">
    <source>
        <dbReference type="EMBL" id="PQJ62214.1"/>
    </source>
</evidence>
<feature type="domain" description="NERD" evidence="2">
    <location>
        <begin position="33"/>
        <end position="149"/>
    </location>
</feature>
<evidence type="ECO:0000313" key="4">
    <source>
        <dbReference type="Proteomes" id="UP000238730"/>
    </source>
</evidence>
<reference evidence="3 4" key="1">
    <citation type="submission" date="2016-12" db="EMBL/GenBank/DDBJ databases">
        <title>Diversity of luminous bacteria.</title>
        <authorList>
            <person name="Yoshizawa S."/>
            <person name="Kogure K."/>
        </authorList>
    </citation>
    <scope>NUCLEOTIDE SEQUENCE [LARGE SCALE GENOMIC DNA]</scope>
    <source>
        <strain evidence="3 4">LC1-200</strain>
    </source>
</reference>
<evidence type="ECO:0000259" key="2">
    <source>
        <dbReference type="PROSITE" id="PS50965"/>
    </source>
</evidence>
<sequence length="199" mass="22807">MDMTSIIFNALQPLCWIIPVVFILFLVKSPWFKGRAGELIVHYRLKLLPAKHYKVLTNVNLPTENGTTQIDHLVVSQYGIFVVETINIKGWIFGGTYQPIWQQALFNRSSVFKNPLHQNEKHIKTLQYLLGVDETVFHSAVVFVGDCVFKTEMPDNVVKSVSAMMHYIDTFKTPLFTEQQLQQWVASIEGTSFNPDLCN</sequence>
<dbReference type="RefSeq" id="WP_105062033.1">
    <property type="nucleotide sequence ID" value="NZ_MSCJ01000003.1"/>
</dbReference>
<dbReference type="AlphaFoldDB" id="A0A2S7VJ95"/>
<dbReference type="PROSITE" id="PS50965">
    <property type="entry name" value="NERD"/>
    <property type="match status" value="1"/>
</dbReference>
<keyword evidence="1" id="KW-1133">Transmembrane helix</keyword>
<dbReference type="Proteomes" id="UP000238730">
    <property type="component" value="Unassembled WGS sequence"/>
</dbReference>
<gene>
    <name evidence="3" type="ORF">BTO08_18395</name>
</gene>
<dbReference type="EMBL" id="MSCJ01000003">
    <property type="protein sequence ID" value="PQJ62214.1"/>
    <property type="molecule type" value="Genomic_DNA"/>
</dbReference>
<dbReference type="Pfam" id="PF08378">
    <property type="entry name" value="NERD"/>
    <property type="match status" value="1"/>
</dbReference>
<protein>
    <submittedName>
        <fullName evidence="3">DNA topoisomerase I</fullName>
    </submittedName>
</protein>
<keyword evidence="1" id="KW-0472">Membrane</keyword>
<keyword evidence="1" id="KW-0812">Transmembrane</keyword>
<comment type="caution">
    <text evidence="3">The sequence shown here is derived from an EMBL/GenBank/DDBJ whole genome shotgun (WGS) entry which is preliminary data.</text>
</comment>
<keyword evidence="3" id="KW-0413">Isomerase</keyword>
<name>A0A2S7VJ95_PHOAN</name>
<dbReference type="GO" id="GO:0016853">
    <property type="term" value="F:isomerase activity"/>
    <property type="evidence" value="ECO:0007669"/>
    <property type="project" value="UniProtKB-KW"/>
</dbReference>
<accession>A0A2S7VJ95</accession>
<dbReference type="OrthoDB" id="5782056at2"/>
<organism evidence="3 4">
    <name type="scientific">Photobacterium angustum</name>
    <dbReference type="NCBI Taxonomy" id="661"/>
    <lineage>
        <taxon>Bacteria</taxon>
        <taxon>Pseudomonadati</taxon>
        <taxon>Pseudomonadota</taxon>
        <taxon>Gammaproteobacteria</taxon>
        <taxon>Vibrionales</taxon>
        <taxon>Vibrionaceae</taxon>
        <taxon>Photobacterium</taxon>
    </lineage>
</organism>